<keyword evidence="2" id="KW-1133">Transmembrane helix</keyword>
<feature type="compositionally biased region" description="Basic and acidic residues" evidence="1">
    <location>
        <begin position="499"/>
        <end position="511"/>
    </location>
</feature>
<feature type="region of interest" description="Disordered" evidence="1">
    <location>
        <begin position="127"/>
        <end position="147"/>
    </location>
</feature>
<feature type="compositionally biased region" description="Acidic residues" evidence="1">
    <location>
        <begin position="424"/>
        <end position="434"/>
    </location>
</feature>
<evidence type="ECO:0000313" key="4">
    <source>
        <dbReference type="Proteomes" id="UP000309340"/>
    </source>
</evidence>
<feature type="compositionally biased region" description="Polar residues" evidence="1">
    <location>
        <begin position="342"/>
        <end position="353"/>
    </location>
</feature>
<dbReference type="EMBL" id="NAJQ01000442">
    <property type="protein sequence ID" value="TKA69567.1"/>
    <property type="molecule type" value="Genomic_DNA"/>
</dbReference>
<evidence type="ECO:0000313" key="3">
    <source>
        <dbReference type="EMBL" id="TKA69567.1"/>
    </source>
</evidence>
<feature type="region of interest" description="Disordered" evidence="1">
    <location>
        <begin position="330"/>
        <end position="361"/>
    </location>
</feature>
<dbReference type="OrthoDB" id="5376312at2759"/>
<proteinExistence type="predicted"/>
<keyword evidence="2" id="KW-0472">Membrane</keyword>
<evidence type="ECO:0000256" key="1">
    <source>
        <dbReference type="SAM" id="MobiDB-lite"/>
    </source>
</evidence>
<feature type="region of interest" description="Disordered" evidence="1">
    <location>
        <begin position="1"/>
        <end position="26"/>
    </location>
</feature>
<dbReference type="AlphaFoldDB" id="A0A4U0X1U3"/>
<evidence type="ECO:0000256" key="2">
    <source>
        <dbReference type="SAM" id="Phobius"/>
    </source>
</evidence>
<comment type="caution">
    <text evidence="3">The sequence shown here is derived from an EMBL/GenBank/DDBJ whole genome shotgun (WGS) entry which is preliminary data.</text>
</comment>
<sequence>MLLPREGRPGSLQTRQEPPPSSNGGSSTTKIVIIIIVILVLLLSLFILSYIYLKAVRRRGGSAKYIPTQYLRRRWENWTPRGLTSPKGSYSSHLQEDLGVPTLHLRSENRSARNSAQNLPDLERAQAERAATGESTTAGATVDRNTSVRSVMTLPAYSRSVRENERVLGREGERDGVDVVLEAPETAEEEEDRRDDEMESLYQIRLQRRQEIAEREERRRRRRDARNRGDYTELQRIRQESLIATEQREIAGAVAMIAEHQANPRERRVSSVSYAELGVAHHDGTRLRSNSTESERPLLDSAASISGGGGGGASILRPWSAHDSLRAAHPYPHQHHHRDRSASSAISAVSDTASDLDMPPFGRAGSDYEVVTLHQVHSRNASSAGGTRSRASSNAPPRISLDTTDIGTAARIPPHEPPSYDDGPGFEEEQDGDEAPPYTSPIAERAGGAPESQQQEQEQERPLQKAVEGTFFSPTGAPLLPLIGRLPSIRIADATPTEPRARFEFPATVRE</sequence>
<feature type="compositionally biased region" description="Low complexity" evidence="1">
    <location>
        <begin position="378"/>
        <end position="395"/>
    </location>
</feature>
<keyword evidence="2" id="KW-0812">Transmembrane</keyword>
<feature type="transmembrane region" description="Helical" evidence="2">
    <location>
        <begin position="31"/>
        <end position="53"/>
    </location>
</feature>
<feature type="compositionally biased region" description="Low complexity" evidence="1">
    <location>
        <begin position="128"/>
        <end position="141"/>
    </location>
</feature>
<feature type="region of interest" description="Disordered" evidence="1">
    <location>
        <begin position="489"/>
        <end position="511"/>
    </location>
</feature>
<reference evidence="3 4" key="1">
    <citation type="submission" date="2017-03" db="EMBL/GenBank/DDBJ databases">
        <title>Genomes of endolithic fungi from Antarctica.</title>
        <authorList>
            <person name="Coleine C."/>
            <person name="Masonjones S."/>
            <person name="Stajich J.E."/>
        </authorList>
    </citation>
    <scope>NUCLEOTIDE SEQUENCE [LARGE SCALE GENOMIC DNA]</scope>
    <source>
        <strain evidence="3 4">CCFEE 5184</strain>
    </source>
</reference>
<organism evidence="3 4">
    <name type="scientific">Friedmanniomyces simplex</name>
    <dbReference type="NCBI Taxonomy" id="329884"/>
    <lineage>
        <taxon>Eukaryota</taxon>
        <taxon>Fungi</taxon>
        <taxon>Dikarya</taxon>
        <taxon>Ascomycota</taxon>
        <taxon>Pezizomycotina</taxon>
        <taxon>Dothideomycetes</taxon>
        <taxon>Dothideomycetidae</taxon>
        <taxon>Mycosphaerellales</taxon>
        <taxon>Teratosphaeriaceae</taxon>
        <taxon>Friedmanniomyces</taxon>
    </lineage>
</organism>
<protein>
    <submittedName>
        <fullName evidence="3">Uncharacterized protein</fullName>
    </submittedName>
</protein>
<feature type="region of interest" description="Disordered" evidence="1">
    <location>
        <begin position="283"/>
        <end position="317"/>
    </location>
</feature>
<accession>A0A4U0X1U3</accession>
<keyword evidence="4" id="KW-1185">Reference proteome</keyword>
<dbReference type="Proteomes" id="UP000309340">
    <property type="component" value="Unassembled WGS sequence"/>
</dbReference>
<feature type="region of interest" description="Disordered" evidence="1">
    <location>
        <begin position="377"/>
        <end position="472"/>
    </location>
</feature>
<name>A0A4U0X1U3_9PEZI</name>
<gene>
    <name evidence="3" type="ORF">B0A55_08015</name>
</gene>